<dbReference type="EMBL" id="CM023481">
    <property type="protein sequence ID" value="KAH6946052.1"/>
    <property type="molecule type" value="Genomic_DNA"/>
</dbReference>
<comment type="caution">
    <text evidence="1">The sequence shown here is derived from an EMBL/GenBank/DDBJ whole genome shotgun (WGS) entry which is preliminary data.</text>
</comment>
<keyword evidence="2" id="KW-1185">Reference proteome</keyword>
<reference evidence="1" key="1">
    <citation type="submission" date="2020-05" db="EMBL/GenBank/DDBJ databases">
        <title>Large-scale comparative analyses of tick genomes elucidate their genetic diversity and vector capacities.</title>
        <authorList>
            <person name="Jia N."/>
            <person name="Wang J."/>
            <person name="Shi W."/>
            <person name="Du L."/>
            <person name="Sun Y."/>
            <person name="Zhan W."/>
            <person name="Jiang J."/>
            <person name="Wang Q."/>
            <person name="Zhang B."/>
            <person name="Ji P."/>
            <person name="Sakyi L.B."/>
            <person name="Cui X."/>
            <person name="Yuan T."/>
            <person name="Jiang B."/>
            <person name="Yang W."/>
            <person name="Lam T.T.-Y."/>
            <person name="Chang Q."/>
            <person name="Ding S."/>
            <person name="Wang X."/>
            <person name="Zhu J."/>
            <person name="Ruan X."/>
            <person name="Zhao L."/>
            <person name="Wei J."/>
            <person name="Que T."/>
            <person name="Du C."/>
            <person name="Cheng J."/>
            <person name="Dai P."/>
            <person name="Han X."/>
            <person name="Huang E."/>
            <person name="Gao Y."/>
            <person name="Liu J."/>
            <person name="Shao H."/>
            <person name="Ye R."/>
            <person name="Li L."/>
            <person name="Wei W."/>
            <person name="Wang X."/>
            <person name="Wang C."/>
            <person name="Yang T."/>
            <person name="Huo Q."/>
            <person name="Li W."/>
            <person name="Guo W."/>
            <person name="Chen H."/>
            <person name="Zhou L."/>
            <person name="Ni X."/>
            <person name="Tian J."/>
            <person name="Zhou Y."/>
            <person name="Sheng Y."/>
            <person name="Liu T."/>
            <person name="Pan Y."/>
            <person name="Xia L."/>
            <person name="Li J."/>
            <person name="Zhao F."/>
            <person name="Cao W."/>
        </authorList>
    </citation>
    <scope>NUCLEOTIDE SEQUENCE</scope>
    <source>
        <strain evidence="1">Hyas-2018</strain>
    </source>
</reference>
<evidence type="ECO:0000313" key="1">
    <source>
        <dbReference type="EMBL" id="KAH6946052.1"/>
    </source>
</evidence>
<organism evidence="1 2">
    <name type="scientific">Hyalomma asiaticum</name>
    <name type="common">Tick</name>
    <dbReference type="NCBI Taxonomy" id="266040"/>
    <lineage>
        <taxon>Eukaryota</taxon>
        <taxon>Metazoa</taxon>
        <taxon>Ecdysozoa</taxon>
        <taxon>Arthropoda</taxon>
        <taxon>Chelicerata</taxon>
        <taxon>Arachnida</taxon>
        <taxon>Acari</taxon>
        <taxon>Parasitiformes</taxon>
        <taxon>Ixodida</taxon>
        <taxon>Ixodoidea</taxon>
        <taxon>Ixodidae</taxon>
        <taxon>Hyalomminae</taxon>
        <taxon>Hyalomma</taxon>
    </lineage>
</organism>
<accession>A0ACB7TEU4</accession>
<protein>
    <submittedName>
        <fullName evidence="1">Uncharacterized protein</fullName>
    </submittedName>
</protein>
<name>A0ACB7TEU4_HYAAI</name>
<sequence length="123" mass="13454">MRRTSAAPPAAEGRDCMQPPRTDRTATEIRPRALSHAGEDENRLATRGRNPLGETTAASISAQGARDRHAETAMPVSGSAARQPVREALRRWNAAVRLVFGGNEDRERGRRSARTDRKAAAHF</sequence>
<proteinExistence type="predicted"/>
<dbReference type="Proteomes" id="UP000821845">
    <property type="component" value="Chromosome 1"/>
</dbReference>
<evidence type="ECO:0000313" key="2">
    <source>
        <dbReference type="Proteomes" id="UP000821845"/>
    </source>
</evidence>
<gene>
    <name evidence="1" type="ORF">HPB50_011295</name>
</gene>